<feature type="transmembrane region" description="Helical" evidence="9">
    <location>
        <begin position="131"/>
        <end position="153"/>
    </location>
</feature>
<dbReference type="PANTHER" id="PTHR35011:SF11">
    <property type="entry name" value="TRAP TRANSPORTER SMALL PERMEASE PROTEIN"/>
    <property type="match status" value="1"/>
</dbReference>
<sequence length="169" mass="18809">MGHIYSTVMDAIYLAAMWIAGLALIVMTLIIPVGIFARYVLNDGLSWPEPVAILCMVTFSFVGAAVGYRARSHIAVNMLTDRLSPAMKKLCAKLAELMMMVISLFIFYYSLQLCLELWEQPVAEFPLITAGQTYLPMPIGSLVTLLFIVESLFRGTQEHRPIVMLGNTD</sequence>
<proteinExistence type="inferred from homology"/>
<keyword evidence="6 9" id="KW-1133">Transmembrane helix</keyword>
<comment type="subunit">
    <text evidence="9">The complex comprises the extracytoplasmic solute receptor protein and the two transmembrane proteins.</text>
</comment>
<keyword evidence="2 9" id="KW-0813">Transport</keyword>
<keyword evidence="12" id="KW-1185">Reference proteome</keyword>
<dbReference type="PANTHER" id="PTHR35011">
    <property type="entry name" value="2,3-DIKETO-L-GULONATE TRAP TRANSPORTER SMALL PERMEASE PROTEIN YIAM"/>
    <property type="match status" value="1"/>
</dbReference>
<evidence type="ECO:0000256" key="3">
    <source>
        <dbReference type="ARBA" id="ARBA00022475"/>
    </source>
</evidence>
<keyword evidence="7 9" id="KW-0472">Membrane</keyword>
<dbReference type="InterPro" id="IPR055348">
    <property type="entry name" value="DctQ"/>
</dbReference>
<feature type="transmembrane region" description="Helical" evidence="9">
    <location>
        <begin position="12"/>
        <end position="39"/>
    </location>
</feature>
<dbReference type="Proteomes" id="UP000295719">
    <property type="component" value="Unassembled WGS sequence"/>
</dbReference>
<name>A0A4R3Z4I8_9GAMM</name>
<evidence type="ECO:0000313" key="11">
    <source>
        <dbReference type="EMBL" id="TCV98889.1"/>
    </source>
</evidence>
<dbReference type="GO" id="GO:0015740">
    <property type="term" value="P:C4-dicarboxylate transport"/>
    <property type="evidence" value="ECO:0007669"/>
    <property type="project" value="TreeGrafter"/>
</dbReference>
<dbReference type="InterPro" id="IPR007387">
    <property type="entry name" value="TRAP_DctQ"/>
</dbReference>
<dbReference type="AlphaFoldDB" id="A0A4R3Z4I8"/>
<dbReference type="OrthoDB" id="4964541at2"/>
<organism evidence="11 12">
    <name type="scientific">Biostraticola tofi</name>
    <dbReference type="NCBI Taxonomy" id="466109"/>
    <lineage>
        <taxon>Bacteria</taxon>
        <taxon>Pseudomonadati</taxon>
        <taxon>Pseudomonadota</taxon>
        <taxon>Gammaproteobacteria</taxon>
        <taxon>Enterobacterales</taxon>
        <taxon>Bruguierivoracaceae</taxon>
        <taxon>Biostraticola</taxon>
    </lineage>
</organism>
<comment type="similarity">
    <text evidence="8 9">Belongs to the TRAP transporter small permease family.</text>
</comment>
<evidence type="ECO:0000256" key="6">
    <source>
        <dbReference type="ARBA" id="ARBA00022989"/>
    </source>
</evidence>
<evidence type="ECO:0000256" key="2">
    <source>
        <dbReference type="ARBA" id="ARBA00022448"/>
    </source>
</evidence>
<accession>A0A4R3Z4I8</accession>
<reference evidence="11 12" key="1">
    <citation type="submission" date="2019-03" db="EMBL/GenBank/DDBJ databases">
        <title>Genomic Encyclopedia of Type Strains, Phase IV (KMG-IV): sequencing the most valuable type-strain genomes for metagenomic binning, comparative biology and taxonomic classification.</title>
        <authorList>
            <person name="Goeker M."/>
        </authorList>
    </citation>
    <scope>NUCLEOTIDE SEQUENCE [LARGE SCALE GENOMIC DNA]</scope>
    <source>
        <strain evidence="11 12">DSM 19580</strain>
    </source>
</reference>
<feature type="domain" description="Tripartite ATP-independent periplasmic transporters DctQ component" evidence="10">
    <location>
        <begin position="27"/>
        <end position="156"/>
    </location>
</feature>
<dbReference type="GO" id="GO:0005886">
    <property type="term" value="C:plasma membrane"/>
    <property type="evidence" value="ECO:0007669"/>
    <property type="project" value="UniProtKB-SubCell"/>
</dbReference>
<dbReference type="RefSeq" id="WP_131864668.1">
    <property type="nucleotide sequence ID" value="NZ_SMCR01000002.1"/>
</dbReference>
<keyword evidence="4 9" id="KW-0997">Cell inner membrane</keyword>
<evidence type="ECO:0000256" key="1">
    <source>
        <dbReference type="ARBA" id="ARBA00004429"/>
    </source>
</evidence>
<dbReference type="Pfam" id="PF04290">
    <property type="entry name" value="DctQ"/>
    <property type="match status" value="1"/>
</dbReference>
<evidence type="ECO:0000256" key="5">
    <source>
        <dbReference type="ARBA" id="ARBA00022692"/>
    </source>
</evidence>
<gene>
    <name evidence="11" type="ORF">EDC52_102212</name>
</gene>
<protein>
    <recommendedName>
        <fullName evidence="9">TRAP transporter small permease protein</fullName>
    </recommendedName>
</protein>
<keyword evidence="3" id="KW-1003">Cell membrane</keyword>
<evidence type="ECO:0000256" key="9">
    <source>
        <dbReference type="RuleBase" id="RU369079"/>
    </source>
</evidence>
<feature type="transmembrane region" description="Helical" evidence="9">
    <location>
        <begin position="90"/>
        <end position="111"/>
    </location>
</feature>
<evidence type="ECO:0000256" key="4">
    <source>
        <dbReference type="ARBA" id="ARBA00022519"/>
    </source>
</evidence>
<dbReference type="GO" id="GO:0022857">
    <property type="term" value="F:transmembrane transporter activity"/>
    <property type="evidence" value="ECO:0007669"/>
    <property type="project" value="UniProtKB-UniRule"/>
</dbReference>
<evidence type="ECO:0000256" key="8">
    <source>
        <dbReference type="ARBA" id="ARBA00038436"/>
    </source>
</evidence>
<evidence type="ECO:0000259" key="10">
    <source>
        <dbReference type="Pfam" id="PF04290"/>
    </source>
</evidence>
<comment type="subcellular location">
    <subcellularLocation>
        <location evidence="1 9">Cell inner membrane</location>
        <topology evidence="1 9">Multi-pass membrane protein</topology>
    </subcellularLocation>
</comment>
<evidence type="ECO:0000256" key="7">
    <source>
        <dbReference type="ARBA" id="ARBA00023136"/>
    </source>
</evidence>
<comment type="caution">
    <text evidence="11">The sequence shown here is derived from an EMBL/GenBank/DDBJ whole genome shotgun (WGS) entry which is preliminary data.</text>
</comment>
<comment type="function">
    <text evidence="9">Part of the tripartite ATP-independent periplasmic (TRAP) transport system.</text>
</comment>
<dbReference type="EMBL" id="SMCR01000002">
    <property type="protein sequence ID" value="TCV98889.1"/>
    <property type="molecule type" value="Genomic_DNA"/>
</dbReference>
<evidence type="ECO:0000313" key="12">
    <source>
        <dbReference type="Proteomes" id="UP000295719"/>
    </source>
</evidence>
<feature type="transmembrane region" description="Helical" evidence="9">
    <location>
        <begin position="51"/>
        <end position="70"/>
    </location>
</feature>
<keyword evidence="5 9" id="KW-0812">Transmembrane</keyword>